<feature type="domain" description="Glucose-methanol-choline oxidoreductase N-terminal" evidence="18">
    <location>
        <begin position="245"/>
        <end position="458"/>
    </location>
</feature>
<comment type="catalytic activity">
    <reaction evidence="1 16">
        <text>a long-chain primary fatty alcohol + O2 = a long-chain fatty aldehyde + H2O2</text>
        <dbReference type="Rhea" id="RHEA:22756"/>
        <dbReference type="ChEBI" id="CHEBI:15379"/>
        <dbReference type="ChEBI" id="CHEBI:16240"/>
        <dbReference type="ChEBI" id="CHEBI:17176"/>
        <dbReference type="ChEBI" id="CHEBI:77396"/>
        <dbReference type="EC" id="1.1.3.20"/>
    </reaction>
</comment>
<comment type="catalytic activity">
    <reaction evidence="2">
        <text>a primary alcohol + O2 = an aldehyde + H2O2</text>
        <dbReference type="Rhea" id="RHEA:19829"/>
        <dbReference type="ChEBI" id="CHEBI:15379"/>
        <dbReference type="ChEBI" id="CHEBI:15734"/>
        <dbReference type="ChEBI" id="CHEBI:16240"/>
        <dbReference type="ChEBI" id="CHEBI:17478"/>
        <dbReference type="EC" id="1.1.3.13"/>
    </reaction>
</comment>
<evidence type="ECO:0000256" key="5">
    <source>
        <dbReference type="ARBA" id="ARBA00004370"/>
    </source>
</evidence>
<evidence type="ECO:0000256" key="14">
    <source>
        <dbReference type="ARBA" id="ARBA00023136"/>
    </source>
</evidence>
<keyword evidence="15" id="KW-0576">Peroxisome</keyword>
<dbReference type="HOGENOM" id="CLU_008878_3_1_1"/>
<evidence type="ECO:0000256" key="8">
    <source>
        <dbReference type="ARBA" id="ARBA00022630"/>
    </source>
</evidence>
<gene>
    <name evidence="20" type="ordered locus">Cd36_32890</name>
    <name evidence="21" type="ORF">CD36_32890</name>
</gene>
<evidence type="ECO:0000313" key="21">
    <source>
        <dbReference type="EMBL" id="CAX40240.1"/>
    </source>
</evidence>
<evidence type="ECO:0000313" key="22">
    <source>
        <dbReference type="Proteomes" id="UP000002605"/>
    </source>
</evidence>
<dbReference type="InterPro" id="IPR000172">
    <property type="entry name" value="GMC_OxRdtase_N"/>
</dbReference>
<protein>
    <recommendedName>
        <fullName evidence="16">Long-chain-alcohol oxidase</fullName>
        <ecNumber evidence="16">1.1.3.20</ecNumber>
    </recommendedName>
</protein>
<dbReference type="GO" id="GO:0046577">
    <property type="term" value="F:long-chain-alcohol oxidase activity"/>
    <property type="evidence" value="ECO:0007669"/>
    <property type="project" value="UniProtKB-EC"/>
</dbReference>
<accession>B9WMC7</accession>
<feature type="active site" description="Proton acceptor" evidence="17">
    <location>
        <position position="637"/>
    </location>
</feature>
<dbReference type="GO" id="GO:0050660">
    <property type="term" value="F:flavin adenine dinucleotide binding"/>
    <property type="evidence" value="ECO:0007669"/>
    <property type="project" value="InterPro"/>
</dbReference>
<evidence type="ECO:0000256" key="16">
    <source>
        <dbReference type="PIRNR" id="PIRNR028937"/>
    </source>
</evidence>
<dbReference type="Pfam" id="PF00732">
    <property type="entry name" value="GMC_oxred_N"/>
    <property type="match status" value="1"/>
</dbReference>
<evidence type="ECO:0000256" key="2">
    <source>
        <dbReference type="ARBA" id="ARBA00001411"/>
    </source>
</evidence>
<dbReference type="PIRSF" id="PIRSF028937">
    <property type="entry name" value="Lg_Ch_AO"/>
    <property type="match status" value="1"/>
</dbReference>
<dbReference type="PANTHER" id="PTHR46056:SF12">
    <property type="entry name" value="LONG-CHAIN-ALCOHOL OXIDASE"/>
    <property type="match status" value="1"/>
</dbReference>
<dbReference type="InterPro" id="IPR036188">
    <property type="entry name" value="FAD/NAD-bd_sf"/>
</dbReference>
<dbReference type="Gene3D" id="3.50.50.60">
    <property type="entry name" value="FAD/NAD(P)-binding domain"/>
    <property type="match status" value="2"/>
</dbReference>
<evidence type="ECO:0000256" key="1">
    <source>
        <dbReference type="ARBA" id="ARBA00000920"/>
    </source>
</evidence>
<keyword evidence="22" id="KW-1185">Reference proteome</keyword>
<dbReference type="AlphaFoldDB" id="B9WMC7"/>
<dbReference type="GO" id="GO:0015945">
    <property type="term" value="P:methanol metabolic process"/>
    <property type="evidence" value="ECO:0007669"/>
    <property type="project" value="UniProtKB-KW"/>
</dbReference>
<dbReference type="SUPFAM" id="SSF51905">
    <property type="entry name" value="FAD/NAD(P)-binding domain"/>
    <property type="match status" value="1"/>
</dbReference>
<evidence type="ECO:0000256" key="11">
    <source>
        <dbReference type="ARBA" id="ARBA00022989"/>
    </source>
</evidence>
<dbReference type="EMBL" id="FM992695">
    <property type="protein sequence ID" value="CAX40240.1"/>
    <property type="molecule type" value="Genomic_DNA"/>
</dbReference>
<dbReference type="CGD" id="CAL0000167182">
    <property type="gene designation" value="Cd36_32890"/>
</dbReference>
<dbReference type="Pfam" id="PF05199">
    <property type="entry name" value="GMC_oxred_C"/>
    <property type="match status" value="1"/>
</dbReference>
<proteinExistence type="inferred from homology"/>
<dbReference type="InterPro" id="IPR012400">
    <property type="entry name" value="Long_Oxdase"/>
</dbReference>
<keyword evidence="13" id="KW-0485">Methanol utilization</keyword>
<dbReference type="OrthoDB" id="269227at2759"/>
<dbReference type="Proteomes" id="UP000002605">
    <property type="component" value="Chromosome R"/>
</dbReference>
<comment type="similarity">
    <text evidence="7 16">Belongs to the GMC oxidoreductase family.</text>
</comment>
<keyword evidence="8" id="KW-0285">Flavoprotein</keyword>
<feature type="domain" description="Glucose-methanol-choline oxidoreductase C-terminal" evidence="19">
    <location>
        <begin position="543"/>
        <end position="690"/>
    </location>
</feature>
<dbReference type="eggNOG" id="ENOG502QSD8">
    <property type="taxonomic scope" value="Eukaryota"/>
</dbReference>
<keyword evidence="9" id="KW-0812">Transmembrane</keyword>
<dbReference type="InterPro" id="IPR007867">
    <property type="entry name" value="GMC_OxRtase_C"/>
</dbReference>
<dbReference type="RefSeq" id="XP_002422236.1">
    <property type="nucleotide sequence ID" value="XM_002422191.1"/>
</dbReference>
<dbReference type="PANTHER" id="PTHR46056">
    <property type="entry name" value="LONG-CHAIN-ALCOHOL OXIDASE"/>
    <property type="match status" value="1"/>
</dbReference>
<evidence type="ECO:0000256" key="7">
    <source>
        <dbReference type="ARBA" id="ARBA00010790"/>
    </source>
</evidence>
<evidence type="ECO:0000256" key="12">
    <source>
        <dbReference type="ARBA" id="ARBA00023002"/>
    </source>
</evidence>
<dbReference type="GeneID" id="8049385"/>
<evidence type="ECO:0000256" key="9">
    <source>
        <dbReference type="ARBA" id="ARBA00022692"/>
    </source>
</evidence>
<comment type="function">
    <text evidence="3">Long-chain fatty alcohol oxidase involved in the omega-oxidation pathway of lipid degradation.</text>
</comment>
<evidence type="ECO:0000259" key="19">
    <source>
        <dbReference type="Pfam" id="PF05199"/>
    </source>
</evidence>
<evidence type="ECO:0000256" key="17">
    <source>
        <dbReference type="PIRSR" id="PIRSR028937-1"/>
    </source>
</evidence>
<comment type="pathway">
    <text evidence="6">Energy metabolism; methane degradation.</text>
</comment>
<dbReference type="GO" id="GO:0047639">
    <property type="term" value="F:alcohol oxidase activity"/>
    <property type="evidence" value="ECO:0007669"/>
    <property type="project" value="UniProtKB-EC"/>
</dbReference>
<keyword evidence="10" id="KW-0274">FAD</keyword>
<comment type="subcellular location">
    <subcellularLocation>
        <location evidence="5">Membrane</location>
    </subcellularLocation>
    <subcellularLocation>
        <location evidence="4">Peroxisome matrix</location>
    </subcellularLocation>
</comment>
<dbReference type="GO" id="GO:0046188">
    <property type="term" value="P:methane catabolic process"/>
    <property type="evidence" value="ECO:0007669"/>
    <property type="project" value="UniProtKB-UniPathway"/>
</dbReference>
<dbReference type="GO" id="GO:0016020">
    <property type="term" value="C:membrane"/>
    <property type="evidence" value="ECO:0007669"/>
    <property type="project" value="UniProtKB-SubCell"/>
</dbReference>
<evidence type="ECO:0000313" key="20">
    <source>
        <dbReference type="CGD" id="CAL0000167182"/>
    </source>
</evidence>
<dbReference type="VEuPathDB" id="FungiDB:CD36_32890"/>
<evidence type="ECO:0000256" key="6">
    <source>
        <dbReference type="ARBA" id="ARBA00005144"/>
    </source>
</evidence>
<evidence type="ECO:0000259" key="18">
    <source>
        <dbReference type="Pfam" id="PF00732"/>
    </source>
</evidence>
<keyword evidence="11" id="KW-1133">Transmembrane helix</keyword>
<reference evidence="21 22" key="1">
    <citation type="journal article" date="2009" name="Genome Res.">
        <title>Comparative genomics of the fungal pathogens Candida dubliniensis and Candida albicans.</title>
        <authorList>
            <person name="Jackson A.P."/>
            <person name="Gamble J.A."/>
            <person name="Yeomans T."/>
            <person name="Moran G.P."/>
            <person name="Saunders D."/>
            <person name="Harris D."/>
            <person name="Aslett M."/>
            <person name="Barrell J.F."/>
            <person name="Butler G."/>
            <person name="Citiulo F."/>
            <person name="Coleman D.C."/>
            <person name="de Groot P.W.J."/>
            <person name="Goodwin T.J."/>
            <person name="Quail M.A."/>
            <person name="McQuillan J."/>
            <person name="Munro C.A."/>
            <person name="Pain A."/>
            <person name="Poulter R.T."/>
            <person name="Rajandream M.A."/>
            <person name="Renauld H."/>
            <person name="Spiering M.J."/>
            <person name="Tivey A."/>
            <person name="Gow N.A.R."/>
            <person name="Barrell B."/>
            <person name="Sullivan D.J."/>
            <person name="Berriman M."/>
        </authorList>
    </citation>
    <scope>NUCLEOTIDE SEQUENCE [LARGE SCALE GENOMIC DNA]</scope>
    <source>
        <strain evidence="22">CD36 / ATCC MYA-646 / CBS 7987 / NCPF 3949 / NRRL Y-17841</strain>
    </source>
</reference>
<name>B9WMC7_CANDC</name>
<keyword evidence="14" id="KW-0472">Membrane</keyword>
<keyword evidence="12 16" id="KW-0560">Oxidoreductase</keyword>
<evidence type="ECO:0000256" key="13">
    <source>
        <dbReference type="ARBA" id="ARBA00023095"/>
    </source>
</evidence>
<sequence>MVTMDSIFPSKVEYKQVDTFIALCDGLIYDTTVDEIKDVIAPDFPQEKLEEYVKTFTRPSQTPGFREAVYETVNSNTTNASRSFGILCNILGSRILAPTLTNSLTPIKDMTLKEREALLASWRDSPLATKRRLFRAVCALAGTTIVRLASELHFKAIHFPQKDLRETAYEGQIIDPFRYEFMEKPTFEGAEIYLPDIDAIIIGSGAGSGVVAHTLANDGYKTLILEKGKYFSSSELQFDDYSGVKQLYQGGGAVVTLNQQMLILAGSTFGGGTTVNWSACIKTPFKVRKEWYDDFGVEFAATDTYDKDQDYVFKQMGASTDGITHSLANEVIMEGGKKLGYASKEINQNSGGHPHHPCGFCHLGCKYGIKQGSVANWFRDAAANGSKFMEQVRVVKILNKNGIAYGVLCQDVATGVNFTITGPKKYVVSAGSLNTPTVLTNSGFKNKHIGRNLTLHPVTTVFGDFGKDVQADHFHNSIMTAVCTQVDDLDGKAHGAKIETILNAPFLQAAFLPWRGSNEFRRDLLRYNNMVAMLLITRDSTSGTVKGDPNRPDALYVDYTVNKFDRNALLQALLITADMLYIEGAKRILSPQSWVPIFESNVPKDQRSIDDKDYVEWRKKVAGIPFDQYGAAYGSAHQMSSCRMSGKGPAFGAVDTNGKLFECSNVYVADASVLPTASGANPMISTMTVARHIGLGLAKDLKTKAKL</sequence>
<dbReference type="KEGG" id="cdu:CD36_32890"/>
<evidence type="ECO:0000256" key="10">
    <source>
        <dbReference type="ARBA" id="ARBA00022827"/>
    </source>
</evidence>
<dbReference type="UniPathway" id="UPA00147"/>
<dbReference type="SMR" id="B9WMC7"/>
<organism evidence="21 22">
    <name type="scientific">Candida dubliniensis (strain CD36 / ATCC MYA-646 / CBS 7987 / NCPF 3949 / NRRL Y-17841)</name>
    <name type="common">Yeast</name>
    <dbReference type="NCBI Taxonomy" id="573826"/>
    <lineage>
        <taxon>Eukaryota</taxon>
        <taxon>Fungi</taxon>
        <taxon>Dikarya</taxon>
        <taxon>Ascomycota</taxon>
        <taxon>Saccharomycotina</taxon>
        <taxon>Pichiomycetes</taxon>
        <taxon>Debaryomycetaceae</taxon>
        <taxon>Candida/Lodderomyces clade</taxon>
        <taxon>Candida</taxon>
    </lineage>
</organism>
<dbReference type="GO" id="GO:0005782">
    <property type="term" value="C:peroxisomal matrix"/>
    <property type="evidence" value="ECO:0007669"/>
    <property type="project" value="UniProtKB-SubCell"/>
</dbReference>
<dbReference type="EC" id="1.1.3.20" evidence="16"/>
<evidence type="ECO:0000256" key="15">
    <source>
        <dbReference type="ARBA" id="ARBA00023140"/>
    </source>
</evidence>
<evidence type="ECO:0000256" key="4">
    <source>
        <dbReference type="ARBA" id="ARBA00004253"/>
    </source>
</evidence>
<evidence type="ECO:0000256" key="3">
    <source>
        <dbReference type="ARBA" id="ARBA00003842"/>
    </source>
</evidence>